<evidence type="ECO:0000313" key="6">
    <source>
        <dbReference type="Proteomes" id="UP000586918"/>
    </source>
</evidence>
<dbReference type="Pfam" id="PF14525">
    <property type="entry name" value="AraC_binding_2"/>
    <property type="match status" value="1"/>
</dbReference>
<dbReference type="InterPro" id="IPR050204">
    <property type="entry name" value="AraC_XylS_family_regulators"/>
</dbReference>
<keyword evidence="3" id="KW-0804">Transcription</keyword>
<dbReference type="PANTHER" id="PTHR46796">
    <property type="entry name" value="HTH-TYPE TRANSCRIPTIONAL ACTIVATOR RHAS-RELATED"/>
    <property type="match status" value="1"/>
</dbReference>
<dbReference type="GO" id="GO:0043565">
    <property type="term" value="F:sequence-specific DNA binding"/>
    <property type="evidence" value="ECO:0007669"/>
    <property type="project" value="InterPro"/>
</dbReference>
<comment type="caution">
    <text evidence="5">The sequence shown here is derived from an EMBL/GenBank/DDBJ whole genome shotgun (WGS) entry which is preliminary data.</text>
</comment>
<dbReference type="RefSeq" id="WP_169413423.1">
    <property type="nucleotide sequence ID" value="NZ_JAAXKZ010000046.1"/>
</dbReference>
<dbReference type="Pfam" id="PF12833">
    <property type="entry name" value="HTH_18"/>
    <property type="match status" value="1"/>
</dbReference>
<reference evidence="5 6" key="1">
    <citation type="submission" date="2020-04" db="EMBL/GenBank/DDBJ databases">
        <authorList>
            <person name="Klaysubun C."/>
            <person name="Duangmal K."/>
            <person name="Lipun K."/>
        </authorList>
    </citation>
    <scope>NUCLEOTIDE SEQUENCE [LARGE SCALE GENOMIC DNA]</scope>
    <source>
        <strain evidence="5 6">DSM 45300</strain>
    </source>
</reference>
<dbReference type="Gene3D" id="1.10.10.60">
    <property type="entry name" value="Homeodomain-like"/>
    <property type="match status" value="1"/>
</dbReference>
<dbReference type="InterPro" id="IPR035418">
    <property type="entry name" value="AraC-bd_2"/>
</dbReference>
<name>A0A848DJG9_9PSEU</name>
<dbReference type="InterPro" id="IPR009057">
    <property type="entry name" value="Homeodomain-like_sf"/>
</dbReference>
<keyword evidence="1" id="KW-0805">Transcription regulation</keyword>
<evidence type="ECO:0000259" key="4">
    <source>
        <dbReference type="PROSITE" id="PS01124"/>
    </source>
</evidence>
<dbReference type="SMART" id="SM00342">
    <property type="entry name" value="HTH_ARAC"/>
    <property type="match status" value="1"/>
</dbReference>
<feature type="domain" description="HTH araC/xylS-type" evidence="4">
    <location>
        <begin position="221"/>
        <end position="322"/>
    </location>
</feature>
<dbReference type="SUPFAM" id="SSF46689">
    <property type="entry name" value="Homeodomain-like"/>
    <property type="match status" value="1"/>
</dbReference>
<evidence type="ECO:0000313" key="5">
    <source>
        <dbReference type="EMBL" id="NMH92715.1"/>
    </source>
</evidence>
<dbReference type="PROSITE" id="PS00041">
    <property type="entry name" value="HTH_ARAC_FAMILY_1"/>
    <property type="match status" value="1"/>
</dbReference>
<dbReference type="PROSITE" id="PS01124">
    <property type="entry name" value="HTH_ARAC_FAMILY_2"/>
    <property type="match status" value="1"/>
</dbReference>
<keyword evidence="2" id="KW-0238">DNA-binding</keyword>
<sequence>MADPQYFTFREVDPDVAESVIRDGDVITSLDLLHRPTPDFSYDAHGVARGPLSVEEAWYTDGTRLGLPADDDVGYSIGFPVHGIMHSEHRGVEADVAPGRAAVYQPVGEIDITTDPDYDLFVVRIDAGALEDALEGRLGHDVQRPLRLAPTMDLNTAAGRVWAGLVRLILDGGGPGGGLDNPTIAEPMQESLLASLLEAIDHPYREELEAPVRSWAPGPVRRTVDTIEAFPERPLTVADLARDAGLSVRALQESWLRHLGVRPGHYLRQVRLARAHLDLQDHAPGETTVVTTAYRWGFADPVRFVGAYGTRYGLPPSQTLRGPAYA</sequence>
<dbReference type="AlphaFoldDB" id="A0A848DJG9"/>
<protein>
    <submittedName>
        <fullName evidence="5">AraC family transcriptional regulator</fullName>
    </submittedName>
</protein>
<dbReference type="Proteomes" id="UP000586918">
    <property type="component" value="Unassembled WGS sequence"/>
</dbReference>
<accession>A0A848DJG9</accession>
<dbReference type="EMBL" id="JAAXKZ010000046">
    <property type="protein sequence ID" value="NMH92715.1"/>
    <property type="molecule type" value="Genomic_DNA"/>
</dbReference>
<organism evidence="5 6">
    <name type="scientific">Pseudonocardia bannensis</name>
    <dbReference type="NCBI Taxonomy" id="630973"/>
    <lineage>
        <taxon>Bacteria</taxon>
        <taxon>Bacillati</taxon>
        <taxon>Actinomycetota</taxon>
        <taxon>Actinomycetes</taxon>
        <taxon>Pseudonocardiales</taxon>
        <taxon>Pseudonocardiaceae</taxon>
        <taxon>Pseudonocardia</taxon>
    </lineage>
</organism>
<evidence type="ECO:0000256" key="2">
    <source>
        <dbReference type="ARBA" id="ARBA00023125"/>
    </source>
</evidence>
<dbReference type="InterPro" id="IPR018062">
    <property type="entry name" value="HTH_AraC-typ_CS"/>
</dbReference>
<gene>
    <name evidence="5" type="ORF">HF519_14280</name>
</gene>
<proteinExistence type="predicted"/>
<evidence type="ECO:0000256" key="3">
    <source>
        <dbReference type="ARBA" id="ARBA00023163"/>
    </source>
</evidence>
<keyword evidence="6" id="KW-1185">Reference proteome</keyword>
<dbReference type="InterPro" id="IPR018060">
    <property type="entry name" value="HTH_AraC"/>
</dbReference>
<evidence type="ECO:0000256" key="1">
    <source>
        <dbReference type="ARBA" id="ARBA00023015"/>
    </source>
</evidence>
<dbReference type="GO" id="GO:0003700">
    <property type="term" value="F:DNA-binding transcription factor activity"/>
    <property type="evidence" value="ECO:0007669"/>
    <property type="project" value="InterPro"/>
</dbReference>